<proteinExistence type="predicted"/>
<dbReference type="GO" id="GO:0003700">
    <property type="term" value="F:DNA-binding transcription factor activity"/>
    <property type="evidence" value="ECO:0007669"/>
    <property type="project" value="InterPro"/>
</dbReference>
<dbReference type="PANTHER" id="PTHR33164">
    <property type="entry name" value="TRANSCRIPTIONAL REGULATOR, MARR FAMILY"/>
    <property type="match status" value="1"/>
</dbReference>
<organism evidence="3 4">
    <name type="scientific">Pseudochryseolinea flava</name>
    <dbReference type="NCBI Taxonomy" id="2059302"/>
    <lineage>
        <taxon>Bacteria</taxon>
        <taxon>Pseudomonadati</taxon>
        <taxon>Bacteroidota</taxon>
        <taxon>Cytophagia</taxon>
        <taxon>Cytophagales</taxon>
        <taxon>Fulvivirgaceae</taxon>
        <taxon>Pseudochryseolinea</taxon>
    </lineage>
</organism>
<evidence type="ECO:0000313" key="3">
    <source>
        <dbReference type="EMBL" id="RAW01486.1"/>
    </source>
</evidence>
<gene>
    <name evidence="3" type="ORF">DQQ10_11230</name>
</gene>
<keyword evidence="4" id="KW-1185">Reference proteome</keyword>
<dbReference type="InterPro" id="IPR036388">
    <property type="entry name" value="WH-like_DNA-bd_sf"/>
</dbReference>
<dbReference type="GO" id="GO:0006950">
    <property type="term" value="P:response to stress"/>
    <property type="evidence" value="ECO:0007669"/>
    <property type="project" value="TreeGrafter"/>
</dbReference>
<comment type="caution">
    <text evidence="3">The sequence shown here is derived from an EMBL/GenBank/DDBJ whole genome shotgun (WGS) entry which is preliminary data.</text>
</comment>
<sequence>MSLEHDIGQKDFRSEYHKAVLNILHTHYYLVDRMNDLFKKYDITRQQYNVLRILRGQLPGSASVNLIRDRMLDKMSDASRIVERLRIKDYVTRDYSENDKRRVDVKITDKGLELLTMMQTEVDGFDDFVRALSEEETKQLNALLDKLRSSGSRKSTDASSEADKITTLASL</sequence>
<protein>
    <submittedName>
        <fullName evidence="3">MarR family transcriptional regulator</fullName>
    </submittedName>
</protein>
<dbReference type="InterPro" id="IPR036390">
    <property type="entry name" value="WH_DNA-bd_sf"/>
</dbReference>
<dbReference type="InterPro" id="IPR039422">
    <property type="entry name" value="MarR/SlyA-like"/>
</dbReference>
<evidence type="ECO:0000313" key="4">
    <source>
        <dbReference type="Proteomes" id="UP000251889"/>
    </source>
</evidence>
<dbReference type="PROSITE" id="PS50995">
    <property type="entry name" value="HTH_MARR_2"/>
    <property type="match status" value="1"/>
</dbReference>
<dbReference type="Gene3D" id="1.10.10.10">
    <property type="entry name" value="Winged helix-like DNA-binding domain superfamily/Winged helix DNA-binding domain"/>
    <property type="match status" value="1"/>
</dbReference>
<dbReference type="SUPFAM" id="SSF46785">
    <property type="entry name" value="Winged helix' DNA-binding domain"/>
    <property type="match status" value="1"/>
</dbReference>
<accession>A0A364Y3X8</accession>
<feature type="domain" description="HTH marR-type" evidence="2">
    <location>
        <begin position="13"/>
        <end position="149"/>
    </location>
</feature>
<dbReference type="PANTHER" id="PTHR33164:SF43">
    <property type="entry name" value="HTH-TYPE TRANSCRIPTIONAL REPRESSOR YETL"/>
    <property type="match status" value="1"/>
</dbReference>
<name>A0A364Y3X8_9BACT</name>
<dbReference type="AlphaFoldDB" id="A0A364Y3X8"/>
<evidence type="ECO:0000256" key="1">
    <source>
        <dbReference type="SAM" id="MobiDB-lite"/>
    </source>
</evidence>
<feature type="region of interest" description="Disordered" evidence="1">
    <location>
        <begin position="150"/>
        <end position="171"/>
    </location>
</feature>
<dbReference type="OrthoDB" id="763883at2"/>
<dbReference type="SMART" id="SM00347">
    <property type="entry name" value="HTH_MARR"/>
    <property type="match status" value="1"/>
</dbReference>
<dbReference type="InterPro" id="IPR000835">
    <property type="entry name" value="HTH_MarR-typ"/>
</dbReference>
<dbReference type="Proteomes" id="UP000251889">
    <property type="component" value="Unassembled WGS sequence"/>
</dbReference>
<dbReference type="Pfam" id="PF13463">
    <property type="entry name" value="HTH_27"/>
    <property type="match status" value="1"/>
</dbReference>
<evidence type="ECO:0000259" key="2">
    <source>
        <dbReference type="PROSITE" id="PS50995"/>
    </source>
</evidence>
<reference evidence="3 4" key="1">
    <citation type="submission" date="2018-06" db="EMBL/GenBank/DDBJ databases">
        <title>Chryseolinea flavus sp. nov., a member of the phylum Bacteroidetes isolated from soil.</title>
        <authorList>
            <person name="Li Y."/>
            <person name="Wang J."/>
        </authorList>
    </citation>
    <scope>NUCLEOTIDE SEQUENCE [LARGE SCALE GENOMIC DNA]</scope>
    <source>
        <strain evidence="3 4">SDU1-6</strain>
    </source>
</reference>
<feature type="compositionally biased region" description="Polar residues" evidence="1">
    <location>
        <begin position="150"/>
        <end position="159"/>
    </location>
</feature>
<dbReference type="PRINTS" id="PR00598">
    <property type="entry name" value="HTHMARR"/>
</dbReference>
<dbReference type="EMBL" id="QMFY01000004">
    <property type="protein sequence ID" value="RAW01486.1"/>
    <property type="molecule type" value="Genomic_DNA"/>
</dbReference>